<dbReference type="Proteomes" id="UP000676325">
    <property type="component" value="Unassembled WGS sequence"/>
</dbReference>
<accession>A0A941EET5</accession>
<dbReference type="EMBL" id="JAGSOH010000117">
    <property type="protein sequence ID" value="MBR7830161.1"/>
    <property type="molecule type" value="Genomic_DNA"/>
</dbReference>
<proteinExistence type="predicted"/>
<comment type="caution">
    <text evidence="1">The sequence shown here is derived from an EMBL/GenBank/DDBJ whole genome shotgun (WGS) entry which is preliminary data.</text>
</comment>
<evidence type="ECO:0000313" key="1">
    <source>
        <dbReference type="EMBL" id="MBR7830161.1"/>
    </source>
</evidence>
<reference evidence="1" key="1">
    <citation type="submission" date="2021-04" db="EMBL/GenBank/DDBJ databases">
        <title>Genome based classification of Actinospica acidithermotolerans sp. nov., an actinobacterium isolated from an Indonesian hot spring.</title>
        <authorList>
            <person name="Kusuma A.B."/>
            <person name="Putra K.E."/>
            <person name="Nafisah S."/>
            <person name="Loh J."/>
            <person name="Nouioui I."/>
            <person name="Goodfellow M."/>
        </authorList>
    </citation>
    <scope>NUCLEOTIDE SEQUENCE</scope>
    <source>
        <strain evidence="1">MGRD01-02</strain>
    </source>
</reference>
<gene>
    <name evidence="1" type="ORF">KDK95_27910</name>
</gene>
<organism evidence="1 2">
    <name type="scientific">Actinospica acidithermotolerans</name>
    <dbReference type="NCBI Taxonomy" id="2828514"/>
    <lineage>
        <taxon>Bacteria</taxon>
        <taxon>Bacillati</taxon>
        <taxon>Actinomycetota</taxon>
        <taxon>Actinomycetes</taxon>
        <taxon>Catenulisporales</taxon>
        <taxon>Actinospicaceae</taxon>
        <taxon>Actinospica</taxon>
    </lineage>
</organism>
<name>A0A941EET5_9ACTN</name>
<dbReference type="AlphaFoldDB" id="A0A941EET5"/>
<keyword evidence="2" id="KW-1185">Reference proteome</keyword>
<protein>
    <submittedName>
        <fullName evidence="1">Uncharacterized protein</fullName>
    </submittedName>
</protein>
<dbReference type="RefSeq" id="WP_212521290.1">
    <property type="nucleotide sequence ID" value="NZ_JAGSOH010000117.1"/>
</dbReference>
<sequence length="301" mass="32100">MAVDGDLKSRLPYPFNEDLSPVLLRLNRRTERGRRQLANDPVTAAYLAAALRLVEQRIGPRTAPADAAHPAAAERSFLGFLTQRAVAAEVDRNPDPLPRRGSVSTLRTSWRTQSDFIADLLGFVLWTGYYPASYTGLWDGGAQLLAEGADFAAAIEEVAYHATDHLLAMVTFRIQLAASIGAQDDPAVRAVLAAKYERGQTIWGGIYTRMMAARGLQLREGISLGELADILTALVEGCALRAMAEGPETRVMDPPSKRGLLSTAALALVAGCMEPKGKEDGRSLAALVNAMAADGGEAGPG</sequence>
<evidence type="ECO:0000313" key="2">
    <source>
        <dbReference type="Proteomes" id="UP000676325"/>
    </source>
</evidence>